<keyword evidence="1" id="KW-0540">Nuclease</keyword>
<evidence type="ECO:0000313" key="14">
    <source>
        <dbReference type="Proteomes" id="UP000479000"/>
    </source>
</evidence>
<dbReference type="OrthoDB" id="6629252at2759"/>
<dbReference type="GO" id="GO:0003676">
    <property type="term" value="F:nucleic acid binding"/>
    <property type="evidence" value="ECO:0007669"/>
    <property type="project" value="InterPro"/>
</dbReference>
<keyword evidence="7" id="KW-0695">RNA-directed DNA polymerase</keyword>
<sequence length="578" mass="66643">METLTGKKIKFIQSDNGTEYCNKEFDRYLQAHGISRRLTIPHTPQQNGVAERKNRSLVEMARCLMVQAKLPPSFWGEAIYTANYIRNRCPSKGIDGETPFKLWKGKEPSVHHFRSFGCNVFYLDKQPQKDKFANRAKSGIFIGYSEVNKGYRIWSKQEQRVIVSRDVKFVDEFSDNKDSDSFVPMNLFKPTNRKTGNENKQQQYLLDDKNPTREDHNITNEEHNIENNENITNDVDEERIVNDQNIHLNEPSPVPTPVTTPNPGQERVRTIRGRGRPRIERTGSRGRPRKIYREVPVAEPDVESEGEIDSTKEAGRAELTVKKAFSREDAHEWRKAVMSEYSSIIENKTFVIVNRPENKNVISSRVILAEKLKADGTVERKKARLVAKGYSQKIMEDYNETFAPVVRMSSIRTMMALAVENDLEIHQLDVTTAFLNGDLYEEIYMEIPEKFEEIVSEIVADESTPKNIMKDAKAMLGTLKVDRKNKICLLKKSLYGLKQAGRQWYLKLDENLKKLGLMPLKSEPCLYTAQRGDDTLILSIYVDDLWIASGNPEWTEEMIQMLMKTFKMKNLGKIHYGL</sequence>
<evidence type="ECO:0000256" key="8">
    <source>
        <dbReference type="ARBA" id="ARBA00022932"/>
    </source>
</evidence>
<feature type="domain" description="Integrase catalytic" evidence="12">
    <location>
        <begin position="1"/>
        <end position="107"/>
    </location>
</feature>
<evidence type="ECO:0000313" key="13">
    <source>
        <dbReference type="EMBL" id="CAB0007777.1"/>
    </source>
</evidence>
<dbReference type="GO" id="GO:0006310">
    <property type="term" value="P:DNA recombination"/>
    <property type="evidence" value="ECO:0007669"/>
    <property type="project" value="UniProtKB-KW"/>
</dbReference>
<keyword evidence="2" id="KW-0479">Metal-binding</keyword>
<dbReference type="InterPro" id="IPR012337">
    <property type="entry name" value="RNaseH-like_sf"/>
</dbReference>
<evidence type="ECO:0000256" key="5">
    <source>
        <dbReference type="ARBA" id="ARBA00022842"/>
    </source>
</evidence>
<keyword evidence="8" id="KW-0808">Transferase</keyword>
<evidence type="ECO:0000256" key="1">
    <source>
        <dbReference type="ARBA" id="ARBA00022722"/>
    </source>
</evidence>
<keyword evidence="6" id="KW-0229">DNA integration</keyword>
<accession>A0A6H5GX39</accession>
<dbReference type="GO" id="GO:0004519">
    <property type="term" value="F:endonuclease activity"/>
    <property type="evidence" value="ECO:0007669"/>
    <property type="project" value="UniProtKB-KW"/>
</dbReference>
<evidence type="ECO:0000256" key="7">
    <source>
        <dbReference type="ARBA" id="ARBA00022918"/>
    </source>
</evidence>
<evidence type="ECO:0000256" key="9">
    <source>
        <dbReference type="ARBA" id="ARBA00023172"/>
    </source>
</evidence>
<dbReference type="GO" id="GO:0015074">
    <property type="term" value="P:DNA integration"/>
    <property type="evidence" value="ECO:0007669"/>
    <property type="project" value="UniProtKB-KW"/>
</dbReference>
<feature type="non-terminal residue" evidence="13">
    <location>
        <position position="578"/>
    </location>
</feature>
<dbReference type="Pfam" id="PF07727">
    <property type="entry name" value="RVT_2"/>
    <property type="match status" value="2"/>
</dbReference>
<evidence type="ECO:0000256" key="4">
    <source>
        <dbReference type="ARBA" id="ARBA00022801"/>
    </source>
</evidence>
<feature type="region of interest" description="Disordered" evidence="11">
    <location>
        <begin position="247"/>
        <end position="268"/>
    </location>
</feature>
<dbReference type="PANTHER" id="PTHR42648:SF11">
    <property type="entry name" value="TRANSPOSON TY4-P GAG-POL POLYPROTEIN"/>
    <property type="match status" value="1"/>
</dbReference>
<dbReference type="SUPFAM" id="SSF56672">
    <property type="entry name" value="DNA/RNA polymerases"/>
    <property type="match status" value="1"/>
</dbReference>
<dbReference type="InterPro" id="IPR043502">
    <property type="entry name" value="DNA/RNA_pol_sf"/>
</dbReference>
<dbReference type="GO" id="GO:0003887">
    <property type="term" value="F:DNA-directed DNA polymerase activity"/>
    <property type="evidence" value="ECO:0007669"/>
    <property type="project" value="UniProtKB-KW"/>
</dbReference>
<dbReference type="InterPro" id="IPR001584">
    <property type="entry name" value="Integrase_cat-core"/>
</dbReference>
<evidence type="ECO:0000256" key="11">
    <source>
        <dbReference type="SAM" id="MobiDB-lite"/>
    </source>
</evidence>
<dbReference type="GO" id="GO:0016787">
    <property type="term" value="F:hydrolase activity"/>
    <property type="evidence" value="ECO:0007669"/>
    <property type="project" value="UniProtKB-KW"/>
</dbReference>
<evidence type="ECO:0000256" key="6">
    <source>
        <dbReference type="ARBA" id="ARBA00022908"/>
    </source>
</evidence>
<dbReference type="InterPro" id="IPR013103">
    <property type="entry name" value="RVT_2"/>
</dbReference>
<dbReference type="SUPFAM" id="SSF53098">
    <property type="entry name" value="Ribonuclease H-like"/>
    <property type="match status" value="1"/>
</dbReference>
<dbReference type="PROSITE" id="PS50994">
    <property type="entry name" value="INTEGRASE"/>
    <property type="match status" value="1"/>
</dbReference>
<dbReference type="GO" id="GO:0046872">
    <property type="term" value="F:metal ion binding"/>
    <property type="evidence" value="ECO:0007669"/>
    <property type="project" value="UniProtKB-KW"/>
</dbReference>
<dbReference type="PANTHER" id="PTHR42648">
    <property type="entry name" value="TRANSPOSASE, PUTATIVE-RELATED"/>
    <property type="match status" value="1"/>
</dbReference>
<keyword evidence="4" id="KW-0378">Hydrolase</keyword>
<dbReference type="InterPro" id="IPR039537">
    <property type="entry name" value="Retrotran_Ty1/copia-like"/>
</dbReference>
<keyword evidence="14" id="KW-1185">Reference proteome</keyword>
<keyword evidence="8" id="KW-0239">DNA-directed DNA polymerase</keyword>
<evidence type="ECO:0000259" key="12">
    <source>
        <dbReference type="PROSITE" id="PS50994"/>
    </source>
</evidence>
<keyword evidence="5" id="KW-0460">Magnesium</keyword>
<dbReference type="InterPro" id="IPR057670">
    <property type="entry name" value="SH3_retrovirus"/>
</dbReference>
<dbReference type="InterPro" id="IPR036397">
    <property type="entry name" value="RNaseH_sf"/>
</dbReference>
<dbReference type="EMBL" id="CADCXU010019506">
    <property type="protein sequence ID" value="CAB0007777.1"/>
    <property type="molecule type" value="Genomic_DNA"/>
</dbReference>
<organism evidence="13 14">
    <name type="scientific">Nesidiocoris tenuis</name>
    <dbReference type="NCBI Taxonomy" id="355587"/>
    <lineage>
        <taxon>Eukaryota</taxon>
        <taxon>Metazoa</taxon>
        <taxon>Ecdysozoa</taxon>
        <taxon>Arthropoda</taxon>
        <taxon>Hexapoda</taxon>
        <taxon>Insecta</taxon>
        <taxon>Pterygota</taxon>
        <taxon>Neoptera</taxon>
        <taxon>Paraneoptera</taxon>
        <taxon>Hemiptera</taxon>
        <taxon>Heteroptera</taxon>
        <taxon>Panheteroptera</taxon>
        <taxon>Cimicomorpha</taxon>
        <taxon>Miridae</taxon>
        <taxon>Dicyphina</taxon>
        <taxon>Nesidiocoris</taxon>
    </lineage>
</organism>
<reference evidence="13 14" key="1">
    <citation type="submission" date="2020-02" db="EMBL/GenBank/DDBJ databases">
        <authorList>
            <person name="Ferguson B K."/>
        </authorList>
    </citation>
    <scope>NUCLEOTIDE SEQUENCE [LARGE SCALE GENOMIC DNA]</scope>
</reference>
<dbReference type="GO" id="GO:0003964">
    <property type="term" value="F:RNA-directed DNA polymerase activity"/>
    <property type="evidence" value="ECO:0007669"/>
    <property type="project" value="UniProtKB-KW"/>
</dbReference>
<proteinExistence type="predicted"/>
<gene>
    <name evidence="13" type="ORF">NTEN_LOCUS13032</name>
</gene>
<keyword evidence="9" id="KW-0233">DNA recombination</keyword>
<dbReference type="Gene3D" id="3.30.420.10">
    <property type="entry name" value="Ribonuclease H-like superfamily/Ribonuclease H"/>
    <property type="match status" value="1"/>
</dbReference>
<dbReference type="AlphaFoldDB" id="A0A6H5GX39"/>
<keyword evidence="10" id="KW-0511">Multifunctional enzyme</keyword>
<dbReference type="Pfam" id="PF25597">
    <property type="entry name" value="SH3_retrovirus"/>
    <property type="match status" value="1"/>
</dbReference>
<evidence type="ECO:0000256" key="10">
    <source>
        <dbReference type="ARBA" id="ARBA00023268"/>
    </source>
</evidence>
<evidence type="ECO:0000256" key="3">
    <source>
        <dbReference type="ARBA" id="ARBA00022759"/>
    </source>
</evidence>
<keyword evidence="8" id="KW-0548">Nucleotidyltransferase</keyword>
<keyword evidence="3" id="KW-0255">Endonuclease</keyword>
<evidence type="ECO:0000256" key="2">
    <source>
        <dbReference type="ARBA" id="ARBA00022723"/>
    </source>
</evidence>
<protein>
    <recommendedName>
        <fullName evidence="12">Integrase catalytic domain-containing protein</fullName>
    </recommendedName>
</protein>
<dbReference type="Proteomes" id="UP000479000">
    <property type="component" value="Unassembled WGS sequence"/>
</dbReference>
<name>A0A6H5GX39_9HEMI</name>
<dbReference type="GO" id="GO:0042575">
    <property type="term" value="C:DNA polymerase complex"/>
    <property type="evidence" value="ECO:0007669"/>
    <property type="project" value="UniProtKB-ARBA"/>
</dbReference>